<accession>A0ABY1C2G0</accession>
<protein>
    <submittedName>
        <fullName evidence="2">Serine/threonine protein phosphatase PrpC</fullName>
    </submittedName>
</protein>
<proteinExistence type="predicted"/>
<dbReference type="EMBL" id="LT630003">
    <property type="protein sequence ID" value="SET56851.1"/>
    <property type="molecule type" value="Genomic_DNA"/>
</dbReference>
<dbReference type="RefSeq" id="WP_100041411.1">
    <property type="nucleotide sequence ID" value="NZ_LT630003.1"/>
</dbReference>
<dbReference type="CDD" id="cd00143">
    <property type="entry name" value="PP2Cc"/>
    <property type="match status" value="1"/>
</dbReference>
<evidence type="ECO:0000313" key="3">
    <source>
        <dbReference type="Proteomes" id="UP000198970"/>
    </source>
</evidence>
<dbReference type="SMART" id="SM00332">
    <property type="entry name" value="PP2Cc"/>
    <property type="match status" value="1"/>
</dbReference>
<dbReference type="Gene3D" id="3.60.40.10">
    <property type="entry name" value="PPM-type phosphatase domain"/>
    <property type="match status" value="1"/>
</dbReference>
<dbReference type="SMART" id="SM00331">
    <property type="entry name" value="PP2C_SIG"/>
    <property type="match status" value="1"/>
</dbReference>
<evidence type="ECO:0000313" key="2">
    <source>
        <dbReference type="EMBL" id="SET56851.1"/>
    </source>
</evidence>
<reference evidence="2 3" key="1">
    <citation type="submission" date="2016-10" db="EMBL/GenBank/DDBJ databases">
        <authorList>
            <person name="Varghese N."/>
            <person name="Submissions S."/>
        </authorList>
    </citation>
    <scope>NUCLEOTIDE SEQUENCE [LARGE SCALE GENOMIC DNA]</scope>
    <source>
        <strain evidence="2 3">ATCC 19403</strain>
    </source>
</reference>
<keyword evidence="3" id="KW-1185">Reference proteome</keyword>
<name>A0ABY1C2G0_9FIRM</name>
<dbReference type="SUPFAM" id="SSF81606">
    <property type="entry name" value="PP2C-like"/>
    <property type="match status" value="1"/>
</dbReference>
<dbReference type="InterPro" id="IPR036457">
    <property type="entry name" value="PPM-type-like_dom_sf"/>
</dbReference>
<dbReference type="Pfam" id="PF13672">
    <property type="entry name" value="PP2C_2"/>
    <property type="match status" value="1"/>
</dbReference>
<sequence length="278" mass="31252">MTIPGYIAIALGTAGSGLTLYRFWLSVALGRKEQLKSCEMAASMTIGTREIQEDSYGFVESEEGLIAVLADGQGKHYGGKIASRTAVEVFQDIFRDNNAFYNPQYYFRKAFQGANREILKQLEENQGCASVAAALIRERKLYYATAGNIKIAVYRNKELVPVTAGHTINVLARQKFMEGKLTRLEAVSLLEHHRLYNYVGQDGFHDVEFFDTPIALNSGEYVLLMSDGLYEGVKWKDIEECLEETGTSQEKAFRLVEMINTSQEEDKDNSSVVIIRVR</sequence>
<dbReference type="InterPro" id="IPR001932">
    <property type="entry name" value="PPM-type_phosphatase-like_dom"/>
</dbReference>
<dbReference type="Proteomes" id="UP000198970">
    <property type="component" value="Chromosome I"/>
</dbReference>
<dbReference type="PROSITE" id="PS51746">
    <property type="entry name" value="PPM_2"/>
    <property type="match status" value="1"/>
</dbReference>
<feature type="domain" description="PPM-type phosphatase" evidence="1">
    <location>
        <begin position="37"/>
        <end position="277"/>
    </location>
</feature>
<gene>
    <name evidence="2" type="ORF">SAMN02745906_0416</name>
</gene>
<organism evidence="2 3">
    <name type="scientific">Lacrimispora sphenoides JCM 1415</name>
    <dbReference type="NCBI Taxonomy" id="1297793"/>
    <lineage>
        <taxon>Bacteria</taxon>
        <taxon>Bacillati</taxon>
        <taxon>Bacillota</taxon>
        <taxon>Clostridia</taxon>
        <taxon>Lachnospirales</taxon>
        <taxon>Lachnospiraceae</taxon>
        <taxon>Lacrimispora</taxon>
    </lineage>
</organism>
<evidence type="ECO:0000259" key="1">
    <source>
        <dbReference type="PROSITE" id="PS51746"/>
    </source>
</evidence>